<feature type="region of interest" description="Disordered" evidence="1">
    <location>
        <begin position="35"/>
        <end position="63"/>
    </location>
</feature>
<evidence type="ECO:0000313" key="3">
    <source>
        <dbReference type="Proteomes" id="UP001524642"/>
    </source>
</evidence>
<accession>A0ABT1XB84</accession>
<evidence type="ECO:0000313" key="2">
    <source>
        <dbReference type="EMBL" id="MCR0985393.1"/>
    </source>
</evidence>
<protein>
    <submittedName>
        <fullName evidence="2">DUF3775 domain-containing protein</fullName>
    </submittedName>
</protein>
<sequence length="144" mass="15521">MSDKPTGIPGVSPQDDDDEVDLGISVQAVANIIDAARASDETEEDELNEDVEMENADDAKPDLTGENLETLIEELNEDEQAALIALAWVGRGDYEPDEWGEALGLARERNEADTAGYLMGMDLLGDLLAEGLAAFGIVVEEIER</sequence>
<dbReference type="InterPro" id="IPR022254">
    <property type="entry name" value="DUF3775"/>
</dbReference>
<dbReference type="EMBL" id="JANJOU010000033">
    <property type="protein sequence ID" value="MCR0985393.1"/>
    <property type="molecule type" value="Genomic_DNA"/>
</dbReference>
<evidence type="ECO:0000256" key="1">
    <source>
        <dbReference type="SAM" id="MobiDB-lite"/>
    </source>
</evidence>
<organism evidence="2 3">
    <name type="scientific">Roseomonas populi</name>
    <dbReference type="NCBI Taxonomy" id="3121582"/>
    <lineage>
        <taxon>Bacteria</taxon>
        <taxon>Pseudomonadati</taxon>
        <taxon>Pseudomonadota</taxon>
        <taxon>Alphaproteobacteria</taxon>
        <taxon>Acetobacterales</taxon>
        <taxon>Roseomonadaceae</taxon>
        <taxon>Roseomonas</taxon>
    </lineage>
</organism>
<dbReference type="RefSeq" id="WP_257719040.1">
    <property type="nucleotide sequence ID" value="NZ_JANJOU010000033.1"/>
</dbReference>
<feature type="region of interest" description="Disordered" evidence="1">
    <location>
        <begin position="1"/>
        <end position="21"/>
    </location>
</feature>
<feature type="compositionally biased region" description="Acidic residues" evidence="1">
    <location>
        <begin position="41"/>
        <end position="56"/>
    </location>
</feature>
<dbReference type="Pfam" id="PF12616">
    <property type="entry name" value="DUF3775"/>
    <property type="match status" value="1"/>
</dbReference>
<proteinExistence type="predicted"/>
<keyword evidence="3" id="KW-1185">Reference proteome</keyword>
<reference evidence="2 3" key="1">
    <citation type="submission" date="2022-06" db="EMBL/GenBank/DDBJ databases">
        <title>Roseomonas CN29.</title>
        <authorList>
            <person name="Cheng Y."/>
            <person name="He X."/>
        </authorList>
    </citation>
    <scope>NUCLEOTIDE SEQUENCE [LARGE SCALE GENOMIC DNA]</scope>
    <source>
        <strain evidence="2 3">CN29</strain>
    </source>
</reference>
<comment type="caution">
    <text evidence="2">The sequence shown here is derived from an EMBL/GenBank/DDBJ whole genome shotgun (WGS) entry which is preliminary data.</text>
</comment>
<dbReference type="Proteomes" id="UP001524642">
    <property type="component" value="Unassembled WGS sequence"/>
</dbReference>
<name>A0ABT1XB84_9PROT</name>
<gene>
    <name evidence="2" type="ORF">NRP21_25410</name>
</gene>